<keyword evidence="1" id="KW-0808">Transferase</keyword>
<evidence type="ECO:0000259" key="3">
    <source>
        <dbReference type="Pfam" id="PF13581"/>
    </source>
</evidence>
<dbReference type="Pfam" id="PF13581">
    <property type="entry name" value="HATPase_c_2"/>
    <property type="match status" value="1"/>
</dbReference>
<feature type="compositionally biased region" description="Basic and acidic residues" evidence="2">
    <location>
        <begin position="181"/>
        <end position="190"/>
    </location>
</feature>
<name>A0A7W8Z8X5_9ACTN</name>
<keyword evidence="1" id="KW-0418">Kinase</keyword>
<sequence>MRAEQPVTKALHRTGVTAQERPSHGGLRDPRGSTRLTVLVTRLSPGSASRVARLVVRGALTWAGVAEDAIGDAEIIVAELAANSERHAGQPYELRVHQVDGVPIWCEMVDGGELGEVPAILRRLSTAPATGPMFAESGRGLLLAHRLSHGRCYAYPTTLSCGGGPAKAVAFRLPAPACVRDRGAQEDTAKPNRPPAAPVRARASEVRRPV</sequence>
<dbReference type="PANTHER" id="PTHR35526">
    <property type="entry name" value="ANTI-SIGMA-F FACTOR RSBW-RELATED"/>
    <property type="match status" value="1"/>
</dbReference>
<dbReference type="GO" id="GO:0004674">
    <property type="term" value="F:protein serine/threonine kinase activity"/>
    <property type="evidence" value="ECO:0007669"/>
    <property type="project" value="UniProtKB-KW"/>
</dbReference>
<keyword evidence="5" id="KW-1185">Reference proteome</keyword>
<comment type="caution">
    <text evidence="4">The sequence shown here is derived from an EMBL/GenBank/DDBJ whole genome shotgun (WGS) entry which is preliminary data.</text>
</comment>
<dbReference type="InterPro" id="IPR050267">
    <property type="entry name" value="Anti-sigma-factor_SerPK"/>
</dbReference>
<dbReference type="Gene3D" id="3.30.565.10">
    <property type="entry name" value="Histidine kinase-like ATPase, C-terminal domain"/>
    <property type="match status" value="1"/>
</dbReference>
<evidence type="ECO:0000256" key="2">
    <source>
        <dbReference type="SAM" id="MobiDB-lite"/>
    </source>
</evidence>
<dbReference type="RefSeq" id="WP_184614883.1">
    <property type="nucleotide sequence ID" value="NZ_BOOS01000031.1"/>
</dbReference>
<protein>
    <submittedName>
        <fullName evidence="4">Anti-sigma regulatory factor (Ser/Thr protein kinase)</fullName>
    </submittedName>
</protein>
<reference evidence="4 5" key="1">
    <citation type="submission" date="2020-08" db="EMBL/GenBank/DDBJ databases">
        <title>Sequencing the genomes of 1000 actinobacteria strains.</title>
        <authorList>
            <person name="Klenk H.-P."/>
        </authorList>
    </citation>
    <scope>NUCLEOTIDE SEQUENCE [LARGE SCALE GENOMIC DNA]</scope>
    <source>
        <strain evidence="4 5">DSM 45790</strain>
    </source>
</reference>
<feature type="compositionally biased region" description="Basic and acidic residues" evidence="2">
    <location>
        <begin position="21"/>
        <end position="32"/>
    </location>
</feature>
<dbReference type="InterPro" id="IPR036890">
    <property type="entry name" value="HATPase_C_sf"/>
</dbReference>
<keyword evidence="1" id="KW-0723">Serine/threonine-protein kinase</keyword>
<dbReference type="InterPro" id="IPR003594">
    <property type="entry name" value="HATPase_dom"/>
</dbReference>
<dbReference type="Proteomes" id="UP000588112">
    <property type="component" value="Unassembled WGS sequence"/>
</dbReference>
<evidence type="ECO:0000256" key="1">
    <source>
        <dbReference type="ARBA" id="ARBA00022527"/>
    </source>
</evidence>
<dbReference type="EMBL" id="JACHBR010000001">
    <property type="protein sequence ID" value="MBB5629654.1"/>
    <property type="molecule type" value="Genomic_DNA"/>
</dbReference>
<dbReference type="PANTHER" id="PTHR35526:SF3">
    <property type="entry name" value="ANTI-SIGMA-F FACTOR RSBW"/>
    <property type="match status" value="1"/>
</dbReference>
<evidence type="ECO:0000313" key="5">
    <source>
        <dbReference type="Proteomes" id="UP000588112"/>
    </source>
</evidence>
<proteinExistence type="predicted"/>
<accession>A0A7W8Z8X5</accession>
<feature type="region of interest" description="Disordered" evidence="2">
    <location>
        <begin position="1"/>
        <end position="32"/>
    </location>
</feature>
<organism evidence="4 5">
    <name type="scientific">Sphaerisporangium krabiense</name>
    <dbReference type="NCBI Taxonomy" id="763782"/>
    <lineage>
        <taxon>Bacteria</taxon>
        <taxon>Bacillati</taxon>
        <taxon>Actinomycetota</taxon>
        <taxon>Actinomycetes</taxon>
        <taxon>Streptosporangiales</taxon>
        <taxon>Streptosporangiaceae</taxon>
        <taxon>Sphaerisporangium</taxon>
    </lineage>
</organism>
<gene>
    <name evidence="4" type="ORF">BJ981_005353</name>
</gene>
<dbReference type="AlphaFoldDB" id="A0A7W8Z8X5"/>
<evidence type="ECO:0000313" key="4">
    <source>
        <dbReference type="EMBL" id="MBB5629654.1"/>
    </source>
</evidence>
<feature type="domain" description="Histidine kinase/HSP90-like ATPase" evidence="3">
    <location>
        <begin position="50"/>
        <end position="148"/>
    </location>
</feature>
<feature type="region of interest" description="Disordered" evidence="2">
    <location>
        <begin position="181"/>
        <end position="210"/>
    </location>
</feature>